<organism evidence="4 5">
    <name type="scientific">Candidatus Korarchaeum cryptofilum</name>
    <dbReference type="NCBI Taxonomy" id="498846"/>
    <lineage>
        <taxon>Archaea</taxon>
        <taxon>Thermoproteota</taxon>
        <taxon>Candidatus Korarchaeia</taxon>
        <taxon>Candidatus Korarchaeales</taxon>
        <taxon>Candidatus Korarchaeaceae</taxon>
        <taxon>Candidatus Korarchaeum</taxon>
    </lineage>
</organism>
<dbReference type="InterPro" id="IPR013563">
    <property type="entry name" value="Oligopep_ABC_C"/>
</dbReference>
<dbReference type="Proteomes" id="UP000278149">
    <property type="component" value="Unassembled WGS sequence"/>
</dbReference>
<gene>
    <name evidence="4" type="ORF">D9Q81_08095</name>
</gene>
<keyword evidence="2" id="KW-0547">Nucleotide-binding</keyword>
<dbReference type="InterPro" id="IPR027417">
    <property type="entry name" value="P-loop_NTPase"/>
</dbReference>
<evidence type="ECO:0000256" key="2">
    <source>
        <dbReference type="ARBA" id="ARBA00022741"/>
    </source>
</evidence>
<protein>
    <recommendedName>
        <fullName evidence="6">Oligopeptide/dipeptide ABC transporter C-terminal domain-containing protein</fullName>
    </recommendedName>
</protein>
<keyword evidence="3" id="KW-0067">ATP-binding</keyword>
<evidence type="ECO:0008006" key="6">
    <source>
        <dbReference type="Google" id="ProtNLM"/>
    </source>
</evidence>
<accession>A0A429G1Q9</accession>
<evidence type="ECO:0000313" key="4">
    <source>
        <dbReference type="EMBL" id="RSN67743.1"/>
    </source>
</evidence>
<reference evidence="4 5" key="1">
    <citation type="submission" date="2018-10" db="EMBL/GenBank/DDBJ databases">
        <title>Co-occurring genomic capacity for anaerobic methane metabolism and dissimilatory sulfite reduction discovered in the Korarchaeota.</title>
        <authorList>
            <person name="Mckay L.J."/>
            <person name="Dlakic M."/>
            <person name="Fields M.W."/>
            <person name="Delmont T.O."/>
            <person name="Eren A.M."/>
            <person name="Jay Z.J."/>
            <person name="Klingelsmith K.B."/>
            <person name="Rusch D.B."/>
            <person name="Inskeep W.P."/>
        </authorList>
    </citation>
    <scope>NUCLEOTIDE SEQUENCE [LARGE SCALE GENOMIC DNA]</scope>
    <source>
        <strain evidence="4 5">WS</strain>
    </source>
</reference>
<keyword evidence="1" id="KW-0813">Transport</keyword>
<dbReference type="EMBL" id="RCOR01000042">
    <property type="protein sequence ID" value="RSN67743.1"/>
    <property type="molecule type" value="Genomic_DNA"/>
</dbReference>
<dbReference type="GO" id="GO:0005524">
    <property type="term" value="F:ATP binding"/>
    <property type="evidence" value="ECO:0007669"/>
    <property type="project" value="UniProtKB-KW"/>
</dbReference>
<evidence type="ECO:0000256" key="3">
    <source>
        <dbReference type="ARBA" id="ARBA00022840"/>
    </source>
</evidence>
<dbReference type="AlphaFoldDB" id="A0A429G1Q9"/>
<evidence type="ECO:0000256" key="1">
    <source>
        <dbReference type="ARBA" id="ARBA00022448"/>
    </source>
</evidence>
<dbReference type="RefSeq" id="WP_125742626.1">
    <property type="nucleotide sequence ID" value="NZ_RCOR01000042.1"/>
</dbReference>
<dbReference type="Gene3D" id="3.40.50.300">
    <property type="entry name" value="P-loop containing nucleotide triphosphate hydrolases"/>
    <property type="match status" value="1"/>
</dbReference>
<name>A0A429G1Q9_9CREN</name>
<dbReference type="NCBIfam" id="TIGR01727">
    <property type="entry name" value="oligo_HPY"/>
    <property type="match status" value="1"/>
</dbReference>
<comment type="caution">
    <text evidence="4">The sequence shown here is derived from an EMBL/GenBank/DDBJ whole genome shotgun (WGS) entry which is preliminary data.</text>
</comment>
<proteinExistence type="predicted"/>
<dbReference type="PANTHER" id="PTHR43067">
    <property type="entry name" value="OLIGOPEPTIDE/DIPEPTIDE ABC TRANSPORTER, ATPASE SUBUNIT"/>
    <property type="match status" value="1"/>
</dbReference>
<dbReference type="PANTHER" id="PTHR43067:SF3">
    <property type="entry name" value="MALTOSE ABC TRANSPORTER, ATP-BINDING PROTEIN"/>
    <property type="match status" value="1"/>
</dbReference>
<sequence>MVLGYRYERYSCSRIILPGEPPSPVNPPPGCKLATRCPYAMELCMSREPELVDIGGGHLVRCWQLTSLK</sequence>
<evidence type="ECO:0000313" key="5">
    <source>
        <dbReference type="Proteomes" id="UP000278149"/>
    </source>
</evidence>
<dbReference type="GO" id="GO:0015833">
    <property type="term" value="P:peptide transport"/>
    <property type="evidence" value="ECO:0007669"/>
    <property type="project" value="InterPro"/>
</dbReference>